<gene>
    <name evidence="2" type="ORF">AWC23_22655</name>
</gene>
<proteinExistence type="predicted"/>
<keyword evidence="3" id="KW-1185">Reference proteome</keyword>
<keyword evidence="1" id="KW-0812">Transmembrane</keyword>
<keyword evidence="1" id="KW-1133">Transmembrane helix</keyword>
<comment type="caution">
    <text evidence="2">The sequence shown here is derived from an EMBL/GenBank/DDBJ whole genome shotgun (WGS) entry which is preliminary data.</text>
</comment>
<name>A0AAJ3NM19_9MYCO</name>
<reference evidence="2 3" key="1">
    <citation type="submission" date="2016-01" db="EMBL/GenBank/DDBJ databases">
        <title>The new phylogeny of the genus Mycobacterium.</title>
        <authorList>
            <person name="Tarcisio F."/>
            <person name="Conor M."/>
            <person name="Antonella G."/>
            <person name="Elisabetta G."/>
            <person name="Giulia F.S."/>
            <person name="Sara T."/>
            <person name="Anna F."/>
            <person name="Clotilde B."/>
            <person name="Roberto B."/>
            <person name="Veronica D.S."/>
            <person name="Fabio R."/>
            <person name="Monica P."/>
            <person name="Olivier J."/>
            <person name="Enrico T."/>
            <person name="Nicola S."/>
        </authorList>
    </citation>
    <scope>NUCLEOTIDE SEQUENCE [LARGE SCALE GENOMIC DNA]</scope>
    <source>
        <strain evidence="2 3">DSM 44616</strain>
    </source>
</reference>
<evidence type="ECO:0000313" key="3">
    <source>
        <dbReference type="Proteomes" id="UP000193387"/>
    </source>
</evidence>
<keyword evidence="1" id="KW-0472">Membrane</keyword>
<dbReference type="AlphaFoldDB" id="A0AAJ3NM19"/>
<feature type="transmembrane region" description="Helical" evidence="1">
    <location>
        <begin position="18"/>
        <end position="40"/>
    </location>
</feature>
<evidence type="ECO:0000256" key="1">
    <source>
        <dbReference type="SAM" id="Phobius"/>
    </source>
</evidence>
<evidence type="ECO:0000313" key="2">
    <source>
        <dbReference type="EMBL" id="ORW67507.1"/>
    </source>
</evidence>
<sequence>MPGELLRYLGGPTGFSGWWWLVAALCAAALVGYYGGVYVWTLPAAQLRRVPVLRVLHARLLRRRFARTIATIAGRYRAGQLSGGQAAAAMSRTLRSFLHLSTGARVQYMHIGDITDNPQLAAAAPVFAALNDARFSTERADIDRVALATTEVIRTWT</sequence>
<evidence type="ECO:0008006" key="4">
    <source>
        <dbReference type="Google" id="ProtNLM"/>
    </source>
</evidence>
<dbReference type="RefSeq" id="WP_085257803.1">
    <property type="nucleotide sequence ID" value="NZ_AP022573.1"/>
</dbReference>
<dbReference type="EMBL" id="LQPR01000058">
    <property type="protein sequence ID" value="ORW67507.1"/>
    <property type="molecule type" value="Genomic_DNA"/>
</dbReference>
<protein>
    <recommendedName>
        <fullName evidence="4">DUF4129 domain-containing protein</fullName>
    </recommendedName>
</protein>
<accession>A0AAJ3NM19</accession>
<organism evidence="2 3">
    <name type="scientific">Mycobacterium saskatchewanense</name>
    <dbReference type="NCBI Taxonomy" id="220927"/>
    <lineage>
        <taxon>Bacteria</taxon>
        <taxon>Bacillati</taxon>
        <taxon>Actinomycetota</taxon>
        <taxon>Actinomycetes</taxon>
        <taxon>Mycobacteriales</taxon>
        <taxon>Mycobacteriaceae</taxon>
        <taxon>Mycobacterium</taxon>
        <taxon>Mycobacterium simiae complex</taxon>
    </lineage>
</organism>
<dbReference type="Proteomes" id="UP000193387">
    <property type="component" value="Unassembled WGS sequence"/>
</dbReference>